<feature type="binding site" evidence="3">
    <location>
        <position position="207"/>
    </location>
    <ligand>
        <name>substrate</name>
    </ligand>
</feature>
<keyword evidence="3 4" id="KW-1133">Transmembrane helix</keyword>
<name>A0A316TZF7_9BASI</name>
<keyword evidence="2 3" id="KW-0560">Oxidoreductase</keyword>
<comment type="similarity">
    <text evidence="3">Belongs to the short-chain dehydrogenases/reductases (SDR) family.</text>
</comment>
<keyword evidence="1 3" id="KW-0521">NADP</keyword>
<comment type="catalytic activity">
    <reaction evidence="3">
        <text>a very-long-chain (3R)-3-hydroxyacyl-CoA + NADP(+) = a very-long-chain 3-oxoacyl-CoA + NADPH + H(+)</text>
        <dbReference type="Rhea" id="RHEA:48680"/>
        <dbReference type="ChEBI" id="CHEBI:15378"/>
        <dbReference type="ChEBI" id="CHEBI:57783"/>
        <dbReference type="ChEBI" id="CHEBI:58349"/>
        <dbReference type="ChEBI" id="CHEBI:85440"/>
        <dbReference type="ChEBI" id="CHEBI:90725"/>
        <dbReference type="EC" id="1.1.1.330"/>
    </reaction>
</comment>
<dbReference type="SUPFAM" id="SSF51735">
    <property type="entry name" value="NAD(P)-binding Rossmann-fold domains"/>
    <property type="match status" value="1"/>
</dbReference>
<dbReference type="HAMAP" id="MF_03107">
    <property type="entry name" value="3_ketoreductase"/>
    <property type="match status" value="1"/>
</dbReference>
<keyword evidence="6" id="KW-1185">Reference proteome</keyword>
<dbReference type="InterPro" id="IPR002347">
    <property type="entry name" value="SDR_fam"/>
</dbReference>
<dbReference type="Proteomes" id="UP000245942">
    <property type="component" value="Unassembled WGS sequence"/>
</dbReference>
<evidence type="ECO:0000256" key="2">
    <source>
        <dbReference type="ARBA" id="ARBA00023002"/>
    </source>
</evidence>
<reference evidence="5 6" key="1">
    <citation type="journal article" date="2018" name="Mol. Biol. Evol.">
        <title>Broad Genomic Sampling Reveals a Smut Pathogenic Ancestry of the Fungal Clade Ustilaginomycotina.</title>
        <authorList>
            <person name="Kijpornyongpan T."/>
            <person name="Mondo S.J."/>
            <person name="Barry K."/>
            <person name="Sandor L."/>
            <person name="Lee J."/>
            <person name="Lipzen A."/>
            <person name="Pangilinan J."/>
            <person name="LaButti K."/>
            <person name="Hainaut M."/>
            <person name="Henrissat B."/>
            <person name="Grigoriev I.V."/>
            <person name="Spatafora J.W."/>
            <person name="Aime M.C."/>
        </authorList>
    </citation>
    <scope>NUCLEOTIDE SEQUENCE [LARGE SCALE GENOMIC DNA]</scope>
    <source>
        <strain evidence="5 6">MCA 4718</strain>
    </source>
</reference>
<dbReference type="STRING" id="1684307.A0A316TZF7"/>
<evidence type="ECO:0000313" key="5">
    <source>
        <dbReference type="EMBL" id="PWN18562.1"/>
    </source>
</evidence>
<protein>
    <recommendedName>
        <fullName evidence="3">Very-long-chain 3-oxoacyl-CoA reductase</fullName>
        <ecNumber evidence="3">1.1.1.330</ecNumber>
    </recommendedName>
    <alternativeName>
        <fullName evidence="3">3-ketoacyl-CoA reductase</fullName>
        <shortName evidence="3">3-ketoreductase</shortName>
        <shortName evidence="3">KAR</shortName>
    </alternativeName>
    <alternativeName>
        <fullName evidence="3">Microsomal beta-keto-reductase</fullName>
    </alternativeName>
</protein>
<keyword evidence="3" id="KW-0444">Lipid biosynthesis</keyword>
<dbReference type="GO" id="GO:0141040">
    <property type="term" value="F:very-long-chain 3-oxoacyl-CoA reductase activity"/>
    <property type="evidence" value="ECO:0007669"/>
    <property type="project" value="UniProtKB-EC"/>
</dbReference>
<dbReference type="Gene3D" id="3.40.50.720">
    <property type="entry name" value="NAD(P)-binding Rossmann-like Domain"/>
    <property type="match status" value="1"/>
</dbReference>
<dbReference type="RefSeq" id="XP_025345722.1">
    <property type="nucleotide sequence ID" value="XM_025493198.1"/>
</dbReference>
<dbReference type="EC" id="1.1.1.330" evidence="3"/>
<dbReference type="PANTHER" id="PTHR43086:SF2">
    <property type="entry name" value="HYDROXYSTEROID DEHYDROGENASE-LIKE PROTEIN 1"/>
    <property type="match status" value="1"/>
</dbReference>
<keyword evidence="3" id="KW-0276">Fatty acid metabolism</keyword>
<evidence type="ECO:0000313" key="6">
    <source>
        <dbReference type="Proteomes" id="UP000245942"/>
    </source>
</evidence>
<dbReference type="Pfam" id="PF00106">
    <property type="entry name" value="adh_short"/>
    <property type="match status" value="1"/>
</dbReference>
<gene>
    <name evidence="5" type="ORF">BCV69DRAFT_284867</name>
</gene>
<keyword evidence="3 4" id="KW-0472">Membrane</keyword>
<dbReference type="GO" id="GO:0030497">
    <property type="term" value="P:fatty acid elongation"/>
    <property type="evidence" value="ECO:0007669"/>
    <property type="project" value="UniProtKB-UniRule"/>
</dbReference>
<feature type="active site" description="Proton acceptor" evidence="3">
    <location>
        <position position="220"/>
    </location>
</feature>
<dbReference type="InterPro" id="IPR027533">
    <property type="entry name" value="3_ketoreductase_fungal"/>
</dbReference>
<dbReference type="OrthoDB" id="5545019at2759"/>
<dbReference type="CDD" id="cd05356">
    <property type="entry name" value="17beta-HSD1_like_SDR_c"/>
    <property type="match status" value="1"/>
</dbReference>
<dbReference type="GO" id="GO:0005789">
    <property type="term" value="C:endoplasmic reticulum membrane"/>
    <property type="evidence" value="ECO:0007669"/>
    <property type="project" value="UniProtKB-SubCell"/>
</dbReference>
<comment type="function">
    <text evidence="3">Component of the microsomal membrane bound fatty acid elongation system, which produces the 26-carbon very long-chain fatty acids (VLCFA) from palmitate. Catalyzes the reduction of the 3-ketoacyl-CoA intermediate that is formed in each cycle of fatty acid elongation. VLCFAs serve as precursors for ceramide and sphingolipids.</text>
</comment>
<evidence type="ECO:0000256" key="3">
    <source>
        <dbReference type="HAMAP-Rule" id="MF_03107"/>
    </source>
</evidence>
<evidence type="ECO:0000256" key="1">
    <source>
        <dbReference type="ARBA" id="ARBA00022857"/>
    </source>
</evidence>
<dbReference type="GeneID" id="37014932"/>
<evidence type="ECO:0000256" key="4">
    <source>
        <dbReference type="SAM" id="Phobius"/>
    </source>
</evidence>
<proteinExistence type="inferred from homology"/>
<sequence length="358" mass="38923">MAIITSYFGELPLLVRILSVVGLFTVAKPLIGLLRVLLDCYVLSGIPLSTFGANKKQPKQASWALITGATDGIGKEFALQLAKKGFNIVVASRTQSKLDAVKAEIEGLPNTSAEVKTIAIDFSKASEDDFEKLEQLLSPLDLGVLVNNVGMSHSIPVLFSQTDVQEIEAITQINVRATLRVSRIAVPLLMKNASSKGKESLILNLGSFAGSVPTPLLATYAGSKSFLIGWNRALNEELNRVGVTSLLLNTFLISTAMSKIRKSSWSVPTPKQYVSQVLAKIGRNGSAYQEDRRGREMTIWPQHALVEWAVRELLGIGRATAYSYGTHVDIRKRALRKEERIRAQAEGSSAQGADKKSS</sequence>
<accession>A0A316TZF7</accession>
<dbReference type="InterPro" id="IPR036291">
    <property type="entry name" value="NAD(P)-bd_dom_sf"/>
</dbReference>
<keyword evidence="3" id="KW-0443">Lipid metabolism</keyword>
<dbReference type="PIRSF" id="PIRSF000126">
    <property type="entry name" value="11-beta-HSD1"/>
    <property type="match status" value="1"/>
</dbReference>
<dbReference type="GO" id="GO:0045703">
    <property type="term" value="F:ketoreductase activity"/>
    <property type="evidence" value="ECO:0007669"/>
    <property type="project" value="UniProtKB-UniRule"/>
</dbReference>
<dbReference type="AlphaFoldDB" id="A0A316TZF7"/>
<keyword evidence="3 4" id="KW-0812">Transmembrane</keyword>
<keyword evidence="3" id="KW-0275">Fatty acid biosynthesis</keyword>
<keyword evidence="3" id="KW-0256">Endoplasmic reticulum</keyword>
<dbReference type="PRINTS" id="PR00081">
    <property type="entry name" value="GDHRDH"/>
</dbReference>
<dbReference type="EMBL" id="KZ819335">
    <property type="protein sequence ID" value="PWN18562.1"/>
    <property type="molecule type" value="Genomic_DNA"/>
</dbReference>
<organism evidence="5 6">
    <name type="scientific">Pseudomicrostroma glucosiphilum</name>
    <dbReference type="NCBI Taxonomy" id="1684307"/>
    <lineage>
        <taxon>Eukaryota</taxon>
        <taxon>Fungi</taxon>
        <taxon>Dikarya</taxon>
        <taxon>Basidiomycota</taxon>
        <taxon>Ustilaginomycotina</taxon>
        <taxon>Exobasidiomycetes</taxon>
        <taxon>Microstromatales</taxon>
        <taxon>Microstromatales incertae sedis</taxon>
        <taxon>Pseudomicrostroma</taxon>
    </lineage>
</organism>
<dbReference type="PANTHER" id="PTHR43086">
    <property type="entry name" value="VERY-LONG-CHAIN 3-OXOOACYL-COA REDUCTASE"/>
    <property type="match status" value="1"/>
</dbReference>
<comment type="subcellular location">
    <subcellularLocation>
        <location evidence="3">Endoplasmic reticulum membrane</location>
        <topology evidence="3">Single-pass membrane protein</topology>
    </subcellularLocation>
</comment>
<feature type="transmembrane region" description="Helical" evidence="4">
    <location>
        <begin position="7"/>
        <end position="27"/>
    </location>
</feature>